<protein>
    <submittedName>
        <fullName evidence="2">Uncharacterized protein</fullName>
    </submittedName>
</protein>
<dbReference type="AlphaFoldDB" id="A0A4Z1JIP9"/>
<comment type="caution">
    <text evidence="2">The sequence shown here is derived from an EMBL/GenBank/DDBJ whole genome shotgun (WGS) entry which is preliminary data.</text>
</comment>
<organism evidence="2 3">
    <name type="scientific">Botrytis elliptica</name>
    <dbReference type="NCBI Taxonomy" id="278938"/>
    <lineage>
        <taxon>Eukaryota</taxon>
        <taxon>Fungi</taxon>
        <taxon>Dikarya</taxon>
        <taxon>Ascomycota</taxon>
        <taxon>Pezizomycotina</taxon>
        <taxon>Leotiomycetes</taxon>
        <taxon>Helotiales</taxon>
        <taxon>Sclerotiniaceae</taxon>
        <taxon>Botrytis</taxon>
    </lineage>
</organism>
<dbReference type="EMBL" id="PQXM01000580">
    <property type="protein sequence ID" value="TGO71390.1"/>
    <property type="molecule type" value="Genomic_DNA"/>
</dbReference>
<name>A0A4Z1JIP9_9HELO</name>
<reference evidence="2 3" key="1">
    <citation type="submission" date="2017-12" db="EMBL/GenBank/DDBJ databases">
        <title>Comparative genomics of Botrytis spp.</title>
        <authorList>
            <person name="Valero-Jimenez C.A."/>
            <person name="Tapia P."/>
            <person name="Veloso J."/>
            <person name="Silva-Moreno E."/>
            <person name="Staats M."/>
            <person name="Valdes J.H."/>
            <person name="Van Kan J.A.L."/>
        </authorList>
    </citation>
    <scope>NUCLEOTIDE SEQUENCE [LARGE SCALE GENOMIC DNA]</scope>
    <source>
        <strain evidence="2 3">Be9601</strain>
    </source>
</reference>
<evidence type="ECO:0000313" key="2">
    <source>
        <dbReference type="EMBL" id="TGO71390.1"/>
    </source>
</evidence>
<evidence type="ECO:0000313" key="3">
    <source>
        <dbReference type="Proteomes" id="UP000297229"/>
    </source>
</evidence>
<gene>
    <name evidence="2" type="ORF">BELL_0582g00020</name>
</gene>
<keyword evidence="3" id="KW-1185">Reference proteome</keyword>
<dbReference type="Proteomes" id="UP000297229">
    <property type="component" value="Unassembled WGS sequence"/>
</dbReference>
<evidence type="ECO:0000256" key="1">
    <source>
        <dbReference type="SAM" id="MobiDB-lite"/>
    </source>
</evidence>
<accession>A0A4Z1JIP9</accession>
<feature type="region of interest" description="Disordered" evidence="1">
    <location>
        <begin position="1"/>
        <end position="31"/>
    </location>
</feature>
<proteinExistence type="predicted"/>
<feature type="compositionally biased region" description="Basic residues" evidence="1">
    <location>
        <begin position="1"/>
        <end position="10"/>
    </location>
</feature>
<feature type="compositionally biased region" description="Polar residues" evidence="1">
    <location>
        <begin position="20"/>
        <end position="31"/>
    </location>
</feature>
<sequence>MTAQVARRHGLIVQDHPQRTMRTGSQYGSETTTMSLFSDNYDLRNASSVKPEAQLMARGP</sequence>